<dbReference type="Proteomes" id="UP000192247">
    <property type="component" value="Unassembled WGS sequence"/>
</dbReference>
<comment type="subcellular location">
    <subcellularLocation>
        <location evidence="1">Membrane</location>
    </subcellularLocation>
</comment>
<evidence type="ECO:0000256" key="4">
    <source>
        <dbReference type="ARBA" id="ARBA00022989"/>
    </source>
</evidence>
<feature type="coiled-coil region" evidence="6">
    <location>
        <begin position="1464"/>
        <end position="1498"/>
    </location>
</feature>
<dbReference type="InterPro" id="IPR052403">
    <property type="entry name" value="LINC-complex_assoc"/>
</dbReference>
<evidence type="ECO:0000313" key="7">
    <source>
        <dbReference type="EMBL" id="OQR75172.1"/>
    </source>
</evidence>
<sequence length="1646" mass="188065">MPDAARPLERRLDTLRNEVDAARRLIETRTTVAKDVNGFTNWQRDLIEQLKLLEQQLETTKPTPEFLHKVKHTMKTIETTIVEKRELIDGLQRQLDDADYRLVGDDGEPTTLKGEIAKLQQVYDDVHTLFRRRTEQVEKMHAQLEQFNHSATTVNTTIEGIHSQLTNLRPHENTYPAIKELREKLAHLESTIPSREIEQVTDMGRKLIEQDSSSVTTIQNVLTTISRNNEMMVSDISRQIANVEGAKQMWDECRDLHNTVDAVLKSTVSHIEEARRASGHDIPQSVEKLQRAKDALIAQRPTVEQYARKIKTLCEKLDLIPGFDVASVRSDAQERVAQFSVLYEQITQLLGSMENLNVALQQIEIARNSVDKWVTEMSSDLDDALKNISESKARSVLDRYHIEAETQRNFLRSVRDKISSLSGILDTAPLTTQFDEVEQRMNSTQSKASLLESKLKSVQLAEDSIRQKLARLAEWLKEQRDIVSKCDTDDIPTSVRHCSEVKQRLESNVELQTINDDVGQLQKEQPALDLSHLFKDINNIEKRFANVLQQTNNTLQTMQSVLERKYQTALNDVQRWITNTDEKIRWTVNSNPAMDKFNVEAKLATLAEISSGMSTGRDKLCALRLAASQFPDKQDELSSVEEEFTQVEINLADNQAQLEHAFQQWQAIEQMIAHLGQWLSAIEAQAKSETVQAFDFGHLEQQTDTLDGLLKTLNTRQTQFSQLDQMMSRITTEGSDSSLENQVHHIIQRYKAVRVCLENALSQLKSLIGMQQEYKGCCSEVETHIERIERELAAPSGNSKEELETRVERLRALCAAKPELERPVIKMSELGETIQGFLNIESRDQVRTQMRKLKDRWENCWTKTYEQIKNVESNLLSWSGFQDTLSLVDDWLDDLSRQVSGDVELMPTLADKISQLQTYKTLGQDICLHEPVMNKLREYSANMNDQQVRAKVAQAQTQQAQCQQTIERCLQTCTGRVEHHEDLKLKLHDMRSLIGDVEARVGQLRALQITDGDSARRVMQQSKDLQTLKPKGDAQLHTVAETQKIVLEETAPTGHSVIAGEVDALRSAWESLFHECNLVCAESQTVLETIENTETACKKLEDWLLVNLPREHPLKATAQAKHEYVEKLNRLEQEIVSQQTQINNLKSLQAPKIEAIRSVYSSGLTNIRETAQKWAQNANLHSDFDIRSGDFDAWLSSCEVRFTDMTKTRAELSGVKKSLEDLLDHVTQRQAELDKLTDVAERVYPLTSADGREKIRARLRDLSSRYERLSENLGAQVGKLEKSIGQIAELKQSQERLENWLKEALNNLSVNSQLKASLQEKKALLQAHKLVNEDIISQKPVISNMLQKASMLDQDVDYTQFVQSTKTDYDALVGRSAALLERLAVSVEHHSELNDLMREFREWLVTLSHQLEEHKESSGDKEYIQNKLKSLTSLKNKFDHGDSMLSRIQEAAERVYRNTNESGIALIQKEMTELEETLSQHRATRDEAQYNLENVIQQWSSFEKNQRAIDGWLQTMEAELQSIQQAVRNSDLPERRELFATAEALKDTVEKYQRTLDAFTDEGHSLYQVSRVESNQSKVTQTNSTYRTLLLNIKKVISNLSSSLEGLAALDKAFAAFDMWLDDAQTTFDTKIPDSDWQPQRTQLQV</sequence>
<accession>A0A1V9XP55</accession>
<evidence type="ECO:0000256" key="2">
    <source>
        <dbReference type="ARBA" id="ARBA00022692"/>
    </source>
</evidence>
<dbReference type="EMBL" id="MNPL01006733">
    <property type="protein sequence ID" value="OQR75172.1"/>
    <property type="molecule type" value="Genomic_DNA"/>
</dbReference>
<dbReference type="STRING" id="418985.A0A1V9XP55"/>
<dbReference type="Gene3D" id="1.20.58.60">
    <property type="match status" value="6"/>
</dbReference>
<feature type="coiled-coil region" evidence="6">
    <location>
        <begin position="1114"/>
        <end position="1148"/>
    </location>
</feature>
<organism evidence="7 8">
    <name type="scientific">Tropilaelaps mercedesae</name>
    <dbReference type="NCBI Taxonomy" id="418985"/>
    <lineage>
        <taxon>Eukaryota</taxon>
        <taxon>Metazoa</taxon>
        <taxon>Ecdysozoa</taxon>
        <taxon>Arthropoda</taxon>
        <taxon>Chelicerata</taxon>
        <taxon>Arachnida</taxon>
        <taxon>Acari</taxon>
        <taxon>Parasitiformes</taxon>
        <taxon>Mesostigmata</taxon>
        <taxon>Gamasina</taxon>
        <taxon>Dermanyssoidea</taxon>
        <taxon>Laelapidae</taxon>
        <taxon>Tropilaelaps</taxon>
    </lineage>
</organism>
<protein>
    <recommendedName>
        <fullName evidence="9">Nesprin-1-like</fullName>
    </recommendedName>
</protein>
<evidence type="ECO:0000256" key="6">
    <source>
        <dbReference type="SAM" id="Coils"/>
    </source>
</evidence>
<evidence type="ECO:0000256" key="3">
    <source>
        <dbReference type="ARBA" id="ARBA00022737"/>
    </source>
</evidence>
<feature type="coiled-coil region" evidence="6">
    <location>
        <begin position="1252"/>
        <end position="1307"/>
    </location>
</feature>
<dbReference type="PANTHER" id="PTHR47535">
    <property type="entry name" value="MUSCLE-SPECIFIC PROTEIN 300 KDA, ISOFORM G"/>
    <property type="match status" value="1"/>
</dbReference>
<gene>
    <name evidence="7" type="ORF">BIW11_08600</name>
</gene>
<dbReference type="SUPFAM" id="SSF46966">
    <property type="entry name" value="Spectrin repeat"/>
    <property type="match status" value="10"/>
</dbReference>
<keyword evidence="2" id="KW-0812">Transmembrane</keyword>
<keyword evidence="6" id="KW-0175">Coiled coil</keyword>
<evidence type="ECO:0000313" key="8">
    <source>
        <dbReference type="Proteomes" id="UP000192247"/>
    </source>
</evidence>
<keyword evidence="3" id="KW-0677">Repeat</keyword>
<evidence type="ECO:0000256" key="1">
    <source>
        <dbReference type="ARBA" id="ARBA00004370"/>
    </source>
</evidence>
<proteinExistence type="predicted"/>
<dbReference type="GO" id="GO:0051015">
    <property type="term" value="F:actin filament binding"/>
    <property type="evidence" value="ECO:0007669"/>
    <property type="project" value="TreeGrafter"/>
</dbReference>
<keyword evidence="8" id="KW-1185">Reference proteome</keyword>
<dbReference type="GO" id="GO:0005737">
    <property type="term" value="C:cytoplasm"/>
    <property type="evidence" value="ECO:0007669"/>
    <property type="project" value="TreeGrafter"/>
</dbReference>
<dbReference type="InterPro" id="IPR018159">
    <property type="entry name" value="Spectrin/alpha-actinin"/>
</dbReference>
<dbReference type="SMART" id="SM00150">
    <property type="entry name" value="SPEC"/>
    <property type="match status" value="6"/>
</dbReference>
<dbReference type="GO" id="GO:0007097">
    <property type="term" value="P:nuclear migration"/>
    <property type="evidence" value="ECO:0007669"/>
    <property type="project" value="TreeGrafter"/>
</dbReference>
<dbReference type="GO" id="GO:0034993">
    <property type="term" value="C:meiotic nuclear membrane microtubule tethering complex"/>
    <property type="evidence" value="ECO:0007669"/>
    <property type="project" value="TreeGrafter"/>
</dbReference>
<keyword evidence="4" id="KW-1133">Transmembrane helix</keyword>
<name>A0A1V9XP55_9ACAR</name>
<evidence type="ECO:0008006" key="9">
    <source>
        <dbReference type="Google" id="ProtNLM"/>
    </source>
</evidence>
<dbReference type="OrthoDB" id="6538186at2759"/>
<reference evidence="7 8" key="1">
    <citation type="journal article" date="2017" name="Gigascience">
        <title>Draft genome of the honey bee ectoparasitic mite, Tropilaelaps mercedesae, is shaped by the parasitic life history.</title>
        <authorList>
            <person name="Dong X."/>
            <person name="Armstrong S.D."/>
            <person name="Xia D."/>
            <person name="Makepeace B.L."/>
            <person name="Darby A.C."/>
            <person name="Kadowaki T."/>
        </authorList>
    </citation>
    <scope>NUCLEOTIDE SEQUENCE [LARGE SCALE GENOMIC DNA]</scope>
    <source>
        <strain evidence="7">Wuxi-XJTLU</strain>
    </source>
</reference>
<feature type="coiled-coil region" evidence="6">
    <location>
        <begin position="1535"/>
        <end position="1562"/>
    </location>
</feature>
<dbReference type="PANTHER" id="PTHR47535:SF1">
    <property type="entry name" value="NESPRIN-1"/>
    <property type="match status" value="1"/>
</dbReference>
<keyword evidence="5" id="KW-0472">Membrane</keyword>
<evidence type="ECO:0000256" key="5">
    <source>
        <dbReference type="ARBA" id="ARBA00023136"/>
    </source>
</evidence>
<dbReference type="InParanoid" id="A0A1V9XP55"/>
<dbReference type="GO" id="GO:0005640">
    <property type="term" value="C:nuclear outer membrane"/>
    <property type="evidence" value="ECO:0007669"/>
    <property type="project" value="TreeGrafter"/>
</dbReference>
<comment type="caution">
    <text evidence="7">The sequence shown here is derived from an EMBL/GenBank/DDBJ whole genome shotgun (WGS) entry which is preliminary data.</text>
</comment>